<accession>W0VEN1</accession>
<dbReference type="InterPro" id="IPR000073">
    <property type="entry name" value="AB_hydrolase_1"/>
</dbReference>
<reference evidence="2 3" key="1">
    <citation type="journal article" date="2015" name="Genome Announc.">
        <title>Genome Sequence of Mushroom Soft-Rot Pathogen Janthinobacterium agaricidamnosum.</title>
        <authorList>
            <person name="Graupner K."/>
            <person name="Lackner G."/>
            <person name="Hertweck C."/>
        </authorList>
    </citation>
    <scope>NUCLEOTIDE SEQUENCE [LARGE SCALE GENOMIC DNA]</scope>
    <source>
        <strain evidence="3">NBRC 102515 / DSM 9628</strain>
    </source>
</reference>
<evidence type="ECO:0000313" key="2">
    <source>
        <dbReference type="EMBL" id="CDG85797.1"/>
    </source>
</evidence>
<dbReference type="InterPro" id="IPR029058">
    <property type="entry name" value="AB_hydrolase_fold"/>
</dbReference>
<evidence type="ECO:0000313" key="3">
    <source>
        <dbReference type="Proteomes" id="UP000027604"/>
    </source>
</evidence>
<gene>
    <name evidence="2" type="ORF">GJA_5200</name>
</gene>
<dbReference type="Pfam" id="PF00561">
    <property type="entry name" value="Abhydrolase_1"/>
    <property type="match status" value="1"/>
</dbReference>
<keyword evidence="2" id="KW-0378">Hydrolase</keyword>
<sequence length="315" mass="33987">MARAQTTGDAATPTGTLGALKTIKAGVLNVGYHESGPADGVPVVLLHGFPFDTNAYAEVAPILAAKGCRVIVPYLRGFGATRFIDAATPRSAQQTALGADLLALLDALSIPKAVLAGYDWGGRAACAVAALFPQRCIGLVSVNGYAVLDLTRSNIPATPERELPAWYQFYFLTERGKAGYTKYRRETNKLLWNLWSPKWHFDDATFDRSAPSFDNPDYIEVTIHSYRHRFNQAAGDPAYAQLDQRLATLPVITVPTITLDGADDAVVLPTDGKSYAARFPARKAHRIVPGAGHNLPQEAPRAFADAVLQLLPEKG</sequence>
<dbReference type="eggNOG" id="COG0596">
    <property type="taxonomic scope" value="Bacteria"/>
</dbReference>
<name>W0VEN1_9BURK</name>
<dbReference type="STRING" id="1349767.GJA_5200"/>
<dbReference type="PANTHER" id="PTHR43798">
    <property type="entry name" value="MONOACYLGLYCEROL LIPASE"/>
    <property type="match status" value="1"/>
</dbReference>
<dbReference type="Proteomes" id="UP000027604">
    <property type="component" value="Chromosome I"/>
</dbReference>
<dbReference type="PANTHER" id="PTHR43798:SF33">
    <property type="entry name" value="HYDROLASE, PUTATIVE (AFU_ORTHOLOGUE AFUA_2G14860)-RELATED"/>
    <property type="match status" value="1"/>
</dbReference>
<dbReference type="HOGENOM" id="CLU_020336_16_1_4"/>
<protein>
    <submittedName>
        <fullName evidence="2">Alpha/beta hydrolase fold family protein</fullName>
    </submittedName>
</protein>
<evidence type="ECO:0000259" key="1">
    <source>
        <dbReference type="Pfam" id="PF00561"/>
    </source>
</evidence>
<dbReference type="PRINTS" id="PR00412">
    <property type="entry name" value="EPOXHYDRLASE"/>
</dbReference>
<dbReference type="GO" id="GO:0047372">
    <property type="term" value="F:monoacylglycerol lipase activity"/>
    <property type="evidence" value="ECO:0007669"/>
    <property type="project" value="TreeGrafter"/>
</dbReference>
<dbReference type="KEGG" id="jag:GJA_5200"/>
<dbReference type="GO" id="GO:0046464">
    <property type="term" value="P:acylglycerol catabolic process"/>
    <property type="evidence" value="ECO:0007669"/>
    <property type="project" value="TreeGrafter"/>
</dbReference>
<dbReference type="InterPro" id="IPR000639">
    <property type="entry name" value="Epox_hydrolase-like"/>
</dbReference>
<dbReference type="Gene3D" id="3.40.50.1820">
    <property type="entry name" value="alpha/beta hydrolase"/>
    <property type="match status" value="1"/>
</dbReference>
<dbReference type="GO" id="GO:0016020">
    <property type="term" value="C:membrane"/>
    <property type="evidence" value="ECO:0007669"/>
    <property type="project" value="TreeGrafter"/>
</dbReference>
<proteinExistence type="predicted"/>
<dbReference type="EMBL" id="HG322949">
    <property type="protein sequence ID" value="CDG85797.1"/>
    <property type="molecule type" value="Genomic_DNA"/>
</dbReference>
<dbReference type="PATRIC" id="fig|1349767.4.peg.1801"/>
<dbReference type="InterPro" id="IPR050266">
    <property type="entry name" value="AB_hydrolase_sf"/>
</dbReference>
<dbReference type="SUPFAM" id="SSF53474">
    <property type="entry name" value="alpha/beta-Hydrolases"/>
    <property type="match status" value="1"/>
</dbReference>
<keyword evidence="3" id="KW-1185">Reference proteome</keyword>
<feature type="domain" description="AB hydrolase-1" evidence="1">
    <location>
        <begin position="42"/>
        <end position="295"/>
    </location>
</feature>
<dbReference type="AlphaFoldDB" id="W0VEN1"/>
<organism evidence="2 3">
    <name type="scientific">Janthinobacterium agaricidamnosum NBRC 102515 = DSM 9628</name>
    <dbReference type="NCBI Taxonomy" id="1349767"/>
    <lineage>
        <taxon>Bacteria</taxon>
        <taxon>Pseudomonadati</taxon>
        <taxon>Pseudomonadota</taxon>
        <taxon>Betaproteobacteria</taxon>
        <taxon>Burkholderiales</taxon>
        <taxon>Oxalobacteraceae</taxon>
        <taxon>Janthinobacterium</taxon>
    </lineage>
</organism>